<protein>
    <submittedName>
        <fullName evidence="1">Uncharacterized protein</fullName>
    </submittedName>
</protein>
<sequence length="40" mass="4153">MSPSAALVWPLFFFPNGSIDHATAVVSPRTLSPHGGDSNA</sequence>
<accession>A0AAC9FTY5</accession>
<evidence type="ECO:0000313" key="1">
    <source>
        <dbReference type="EMBL" id="ANH76284.1"/>
    </source>
</evidence>
<gene>
    <name evidence="1" type="ORF">ACS15_5015</name>
</gene>
<dbReference type="AlphaFoldDB" id="A0AAC9FTY5"/>
<dbReference type="EMBL" id="CP012606">
    <property type="protein sequence ID" value="ANH76284.1"/>
    <property type="molecule type" value="Genomic_DNA"/>
</dbReference>
<organism evidence="1 2">
    <name type="scientific">Ralstonia insidiosa</name>
    <dbReference type="NCBI Taxonomy" id="190721"/>
    <lineage>
        <taxon>Bacteria</taxon>
        <taxon>Pseudomonadati</taxon>
        <taxon>Pseudomonadota</taxon>
        <taxon>Betaproteobacteria</taxon>
        <taxon>Burkholderiales</taxon>
        <taxon>Burkholderiaceae</taxon>
        <taxon>Ralstonia</taxon>
    </lineage>
</organism>
<evidence type="ECO:0000313" key="2">
    <source>
        <dbReference type="Proteomes" id="UP000077927"/>
    </source>
</evidence>
<dbReference type="Proteomes" id="UP000077927">
    <property type="component" value="Chromosome 2"/>
</dbReference>
<proteinExistence type="predicted"/>
<dbReference type="KEGG" id="rin:ACS15_5015"/>
<reference evidence="1 2" key="1">
    <citation type="submission" date="2015-09" db="EMBL/GenBank/DDBJ databases">
        <authorList>
            <person name="Xu Y."/>
            <person name="Nagy A."/>
            <person name="Liu N.T."/>
            <person name="Nou X."/>
        </authorList>
    </citation>
    <scope>NUCLEOTIDE SEQUENCE [LARGE SCALE GENOMIC DNA]</scope>
    <source>
        <strain evidence="1 2">FC1138</strain>
    </source>
</reference>
<name>A0AAC9FTY5_9RALS</name>